<protein>
    <submittedName>
        <fullName evidence="2">Uncharacterized protein</fullName>
    </submittedName>
</protein>
<sequence length="201" mass="22520">DSVSYSREGRDAHRGRTVFPETWKPVGRPAKVPSESPQNRRHVSAGRAVESVGRRSQQRPVTQHSMREYKLSTSAKTSKSSEQPRSKSVPPPKSSSTCKTITGKRDQYLYSSKTDENYRSTKPCSSAFLVTRERSIENPEDKYKQQRSKSQNGELEDEDATASKKAITNKKYISSTATKSDSNIKCTDQSQTSKQRSGGHQ</sequence>
<feature type="compositionally biased region" description="Low complexity" evidence="1">
    <location>
        <begin position="72"/>
        <end position="81"/>
    </location>
</feature>
<evidence type="ECO:0000313" key="2">
    <source>
        <dbReference type="EMBL" id="RUS79216.1"/>
    </source>
</evidence>
<proteinExistence type="predicted"/>
<feature type="compositionally biased region" description="Polar residues" evidence="1">
    <location>
        <begin position="54"/>
        <end position="64"/>
    </location>
</feature>
<feature type="compositionally biased region" description="Basic and acidic residues" evidence="1">
    <location>
        <begin position="103"/>
        <end position="119"/>
    </location>
</feature>
<accession>A0A3S1B9T5</accession>
<feature type="compositionally biased region" description="Basic and acidic residues" evidence="1">
    <location>
        <begin position="131"/>
        <end position="144"/>
    </location>
</feature>
<feature type="region of interest" description="Disordered" evidence="1">
    <location>
        <begin position="1"/>
        <end position="201"/>
    </location>
</feature>
<dbReference type="AlphaFoldDB" id="A0A3S1B9T5"/>
<dbReference type="Proteomes" id="UP000271974">
    <property type="component" value="Unassembled WGS sequence"/>
</dbReference>
<comment type="caution">
    <text evidence="2">The sequence shown here is derived from an EMBL/GenBank/DDBJ whole genome shotgun (WGS) entry which is preliminary data.</text>
</comment>
<evidence type="ECO:0000256" key="1">
    <source>
        <dbReference type="SAM" id="MobiDB-lite"/>
    </source>
</evidence>
<feature type="non-terminal residue" evidence="2">
    <location>
        <position position="201"/>
    </location>
</feature>
<feature type="compositionally biased region" description="Polar residues" evidence="1">
    <location>
        <begin position="171"/>
        <end position="201"/>
    </location>
</feature>
<reference evidence="2 3" key="1">
    <citation type="submission" date="2019-01" db="EMBL/GenBank/DDBJ databases">
        <title>A draft genome assembly of the solar-powered sea slug Elysia chlorotica.</title>
        <authorList>
            <person name="Cai H."/>
            <person name="Li Q."/>
            <person name="Fang X."/>
            <person name="Li J."/>
            <person name="Curtis N.E."/>
            <person name="Altenburger A."/>
            <person name="Shibata T."/>
            <person name="Feng M."/>
            <person name="Maeda T."/>
            <person name="Schwartz J.A."/>
            <person name="Shigenobu S."/>
            <person name="Lundholm N."/>
            <person name="Nishiyama T."/>
            <person name="Yang H."/>
            <person name="Hasebe M."/>
            <person name="Li S."/>
            <person name="Pierce S.K."/>
            <person name="Wang J."/>
        </authorList>
    </citation>
    <scope>NUCLEOTIDE SEQUENCE [LARGE SCALE GENOMIC DNA]</scope>
    <source>
        <strain evidence="2">EC2010</strain>
        <tissue evidence="2">Whole organism of an adult</tissue>
    </source>
</reference>
<dbReference type="EMBL" id="RQTK01000463">
    <property type="protein sequence ID" value="RUS79216.1"/>
    <property type="molecule type" value="Genomic_DNA"/>
</dbReference>
<feature type="non-terminal residue" evidence="2">
    <location>
        <position position="1"/>
    </location>
</feature>
<gene>
    <name evidence="2" type="ORF">EGW08_013001</name>
</gene>
<organism evidence="2 3">
    <name type="scientific">Elysia chlorotica</name>
    <name type="common">Eastern emerald elysia</name>
    <name type="synonym">Sea slug</name>
    <dbReference type="NCBI Taxonomy" id="188477"/>
    <lineage>
        <taxon>Eukaryota</taxon>
        <taxon>Metazoa</taxon>
        <taxon>Spiralia</taxon>
        <taxon>Lophotrochozoa</taxon>
        <taxon>Mollusca</taxon>
        <taxon>Gastropoda</taxon>
        <taxon>Heterobranchia</taxon>
        <taxon>Euthyneura</taxon>
        <taxon>Panpulmonata</taxon>
        <taxon>Sacoglossa</taxon>
        <taxon>Placobranchoidea</taxon>
        <taxon>Plakobranchidae</taxon>
        <taxon>Elysia</taxon>
    </lineage>
</organism>
<keyword evidence="3" id="KW-1185">Reference proteome</keyword>
<evidence type="ECO:0000313" key="3">
    <source>
        <dbReference type="Proteomes" id="UP000271974"/>
    </source>
</evidence>
<name>A0A3S1B9T5_ELYCH</name>